<gene>
    <name evidence="2" type="primary">LOC111132760</name>
</gene>
<dbReference type="KEGG" id="cvn:111132760"/>
<dbReference type="Proteomes" id="UP000694844">
    <property type="component" value="Chromosome 5"/>
</dbReference>
<protein>
    <submittedName>
        <fullName evidence="2">Uncharacterized protein LOC111132760</fullName>
    </submittedName>
</protein>
<keyword evidence="1" id="KW-1185">Reference proteome</keyword>
<name>A0A8B8E822_CRAVI</name>
<evidence type="ECO:0000313" key="1">
    <source>
        <dbReference type="Proteomes" id="UP000694844"/>
    </source>
</evidence>
<proteinExistence type="predicted"/>
<organism evidence="1 2">
    <name type="scientific">Crassostrea virginica</name>
    <name type="common">Eastern oyster</name>
    <dbReference type="NCBI Taxonomy" id="6565"/>
    <lineage>
        <taxon>Eukaryota</taxon>
        <taxon>Metazoa</taxon>
        <taxon>Spiralia</taxon>
        <taxon>Lophotrochozoa</taxon>
        <taxon>Mollusca</taxon>
        <taxon>Bivalvia</taxon>
        <taxon>Autobranchia</taxon>
        <taxon>Pteriomorphia</taxon>
        <taxon>Ostreida</taxon>
        <taxon>Ostreoidea</taxon>
        <taxon>Ostreidae</taxon>
        <taxon>Crassostrea</taxon>
    </lineage>
</organism>
<dbReference type="AlphaFoldDB" id="A0A8B8E822"/>
<accession>A0A8B8E822</accession>
<dbReference type="RefSeq" id="XP_022336285.1">
    <property type="nucleotide sequence ID" value="XM_022480577.1"/>
</dbReference>
<dbReference type="GeneID" id="111132760"/>
<evidence type="ECO:0000313" key="2">
    <source>
        <dbReference type="RefSeq" id="XP_022336285.1"/>
    </source>
</evidence>
<sequence length="272" mass="31036">MAWANNTANKMPTLANEWLLSGIPHIVTPLKEASSREVLREPCAALPYKSLQFRTFRLLHRLTMDPQRSGQDVVRCTLCEDAVAPMFCKELEEFILPKYQESAAIIKTQKVDQLKNSQKLTLDLKKQGEALHKEIDAIIQSTQTEIDVMDSKEKAALHEQEDEIKHTITEIKQVIQDLNILLDTFNVSFVSKYQSRIEEFRKLPPNLKIFLPHFNAHKINREQLLKQFGSLTALSIETEEQGYTMPSPGAEFSPPARPMLDVPRLVTDIPTT</sequence>
<reference evidence="2" key="1">
    <citation type="submission" date="2025-08" db="UniProtKB">
        <authorList>
            <consortium name="RefSeq"/>
        </authorList>
    </citation>
    <scope>IDENTIFICATION</scope>
    <source>
        <tissue evidence="2">Whole sample</tissue>
    </source>
</reference>
<dbReference type="OrthoDB" id="264520at2759"/>